<comment type="similarity">
    <text evidence="1">Belongs to the GerABKA family.</text>
</comment>
<keyword evidence="3" id="KW-0812">Transmembrane</keyword>
<dbReference type="PANTHER" id="PTHR22550:SF5">
    <property type="entry name" value="LEUCINE ZIPPER PROTEIN 4"/>
    <property type="match status" value="1"/>
</dbReference>
<protein>
    <submittedName>
        <fullName evidence="4">Spore germination protein</fullName>
    </submittedName>
</protein>
<evidence type="ECO:0000256" key="1">
    <source>
        <dbReference type="ARBA" id="ARBA00005278"/>
    </source>
</evidence>
<feature type="transmembrane region" description="Helical" evidence="3">
    <location>
        <begin position="409"/>
        <end position="430"/>
    </location>
</feature>
<dbReference type="InterPro" id="IPR050768">
    <property type="entry name" value="UPF0353/GerABKA_families"/>
</dbReference>
<feature type="transmembrane region" description="Helical" evidence="3">
    <location>
        <begin position="280"/>
        <end position="298"/>
    </location>
</feature>
<gene>
    <name evidence="4" type="ORF">GMA92_10145</name>
</gene>
<dbReference type="GO" id="GO:0016020">
    <property type="term" value="C:membrane"/>
    <property type="evidence" value="ECO:0007669"/>
    <property type="project" value="InterPro"/>
</dbReference>
<feature type="transmembrane region" description="Helical" evidence="3">
    <location>
        <begin position="361"/>
        <end position="379"/>
    </location>
</feature>
<dbReference type="InterPro" id="IPR004995">
    <property type="entry name" value="Spore_Ger"/>
</dbReference>
<keyword evidence="2 3" id="KW-0472">Membrane</keyword>
<dbReference type="EMBL" id="WMQE01000022">
    <property type="protein sequence ID" value="MTK21779.1"/>
    <property type="molecule type" value="Genomic_DNA"/>
</dbReference>
<dbReference type="PANTHER" id="PTHR22550">
    <property type="entry name" value="SPORE GERMINATION PROTEIN"/>
    <property type="match status" value="1"/>
</dbReference>
<feature type="transmembrane region" description="Helical" evidence="3">
    <location>
        <begin position="319"/>
        <end position="338"/>
    </location>
</feature>
<name>A0A9X5APV7_9FIRM</name>
<accession>A0A9X5APV7</accession>
<evidence type="ECO:0000256" key="2">
    <source>
        <dbReference type="ARBA" id="ARBA00023136"/>
    </source>
</evidence>
<dbReference type="GO" id="GO:0009847">
    <property type="term" value="P:spore germination"/>
    <property type="evidence" value="ECO:0007669"/>
    <property type="project" value="InterPro"/>
</dbReference>
<dbReference type="OrthoDB" id="9772630at2"/>
<dbReference type="PIRSF" id="PIRSF005690">
    <property type="entry name" value="GerBA"/>
    <property type="match status" value="1"/>
</dbReference>
<evidence type="ECO:0000313" key="4">
    <source>
        <dbReference type="EMBL" id="MTK21779.1"/>
    </source>
</evidence>
<dbReference type="AlphaFoldDB" id="A0A9X5APV7"/>
<reference evidence="4 5" key="1">
    <citation type="journal article" date="2019" name="Nat. Med.">
        <title>A library of human gut bacterial isolates paired with longitudinal multiomics data enables mechanistic microbiome research.</title>
        <authorList>
            <person name="Poyet M."/>
            <person name="Groussin M."/>
            <person name="Gibbons S.M."/>
            <person name="Avila-Pacheco J."/>
            <person name="Jiang X."/>
            <person name="Kearney S.M."/>
            <person name="Perrotta A.R."/>
            <person name="Berdy B."/>
            <person name="Zhao S."/>
            <person name="Lieberman T.D."/>
            <person name="Swanson P.K."/>
            <person name="Smith M."/>
            <person name="Roesemann S."/>
            <person name="Alexander J.E."/>
            <person name="Rich S.A."/>
            <person name="Livny J."/>
            <person name="Vlamakis H."/>
            <person name="Clish C."/>
            <person name="Bullock K."/>
            <person name="Deik A."/>
            <person name="Scott J."/>
            <person name="Pierce K.A."/>
            <person name="Xavier R.J."/>
            <person name="Alm E.J."/>
        </authorList>
    </citation>
    <scope>NUCLEOTIDE SEQUENCE [LARGE SCALE GENOMIC DNA]</scope>
    <source>
        <strain evidence="4 5">BIOML-A198</strain>
    </source>
</reference>
<dbReference type="Proteomes" id="UP000487649">
    <property type="component" value="Unassembled WGS sequence"/>
</dbReference>
<proteinExistence type="inferred from homology"/>
<comment type="caution">
    <text evidence="4">The sequence shown here is derived from an EMBL/GenBank/DDBJ whole genome shotgun (WGS) entry which is preliminary data.</text>
</comment>
<organism evidence="4 5">
    <name type="scientific">Turicibacter sanguinis</name>
    <dbReference type="NCBI Taxonomy" id="154288"/>
    <lineage>
        <taxon>Bacteria</taxon>
        <taxon>Bacillati</taxon>
        <taxon>Bacillota</taxon>
        <taxon>Erysipelotrichia</taxon>
        <taxon>Erysipelotrichales</taxon>
        <taxon>Turicibacteraceae</taxon>
        <taxon>Turicibacter</taxon>
    </lineage>
</organism>
<sequence>MKIGDDMFKFIRSKLSYLKNPSLYQYKPAHSSTNAELLSKNLTETLQRLKEKYHDSADLVIKETTIKGRKIAFITIESMVDMTQLSEMVLAPMMNLELNDIKKTNLSSFIKDHLAMGVDIKEISTYEEIFHMIMSGSVTILIDGYQEAIAFSMVGYAFRSPDEPSGETNIRGSREGFCEVIRINMTMVRRRLKSNHLKFELLQVGKKSNTDVCLMYLTDKADPELLAYIKDRLNKINLDVILDTGYLIPFLEGKPFSIFSDIGTTERPDFVCSKLSEGRIVLLVDGSPFAIFLPFFFSDHFQNLDDYTTQPVYVSFLRIIKYIAFILTTLLPGLYVALGNHHPELLPEILLYRIATSEQTTAFPLIYQALIIALIYEIMREAGLRLPRPVGTAVSIIGALVIGDAAVQAGLVGTPMVMIIALTAISEFVIPSLHVPSSFLRMTFILLGAALGLYGIALGICGLFINLCALHNTGYSYMTPLSPLKFKALKDTILRFSLKHTNSSMDNVNHSSNED</sequence>
<evidence type="ECO:0000313" key="5">
    <source>
        <dbReference type="Proteomes" id="UP000487649"/>
    </source>
</evidence>
<feature type="transmembrane region" description="Helical" evidence="3">
    <location>
        <begin position="442"/>
        <end position="465"/>
    </location>
</feature>
<keyword evidence="3" id="KW-1133">Transmembrane helix</keyword>
<dbReference type="Pfam" id="PF03323">
    <property type="entry name" value="GerA"/>
    <property type="match status" value="1"/>
</dbReference>
<evidence type="ECO:0000256" key="3">
    <source>
        <dbReference type="SAM" id="Phobius"/>
    </source>
</evidence>